<evidence type="ECO:0000313" key="2">
    <source>
        <dbReference type="Proteomes" id="UP000245368"/>
    </source>
</evidence>
<dbReference type="PANTHER" id="PTHR12993:SF27">
    <property type="entry name" value="N-ACETYL-ALPHA-D-GLUCOSAMINYL L-MALATE DEACETYLASE 2-RELATED"/>
    <property type="match status" value="1"/>
</dbReference>
<dbReference type="PANTHER" id="PTHR12993">
    <property type="entry name" value="N-ACETYLGLUCOSAMINYL-PHOSPHATIDYLINOSITOL DE-N-ACETYLASE-RELATED"/>
    <property type="match status" value="1"/>
</dbReference>
<organism evidence="1 2">
    <name type="scientific">Deinococcus irradiatisoli</name>
    <dbReference type="NCBI Taxonomy" id="2202254"/>
    <lineage>
        <taxon>Bacteria</taxon>
        <taxon>Thermotogati</taxon>
        <taxon>Deinococcota</taxon>
        <taxon>Deinococci</taxon>
        <taxon>Deinococcales</taxon>
        <taxon>Deinococcaceae</taxon>
        <taxon>Deinococcus</taxon>
    </lineage>
</organism>
<dbReference type="AlphaFoldDB" id="A0A2Z3JDR1"/>
<dbReference type="SUPFAM" id="SSF102588">
    <property type="entry name" value="LmbE-like"/>
    <property type="match status" value="1"/>
</dbReference>
<proteinExistence type="predicted"/>
<dbReference type="KEGG" id="dez:DKM44_08745"/>
<dbReference type="Gene3D" id="3.40.50.10320">
    <property type="entry name" value="LmbE-like"/>
    <property type="match status" value="1"/>
</dbReference>
<dbReference type="Pfam" id="PF02585">
    <property type="entry name" value="PIG-L"/>
    <property type="match status" value="1"/>
</dbReference>
<keyword evidence="2" id="KW-1185">Reference proteome</keyword>
<gene>
    <name evidence="1" type="primary">bshB2</name>
    <name evidence="1" type="ORF">DKM44_08745</name>
</gene>
<dbReference type="OrthoDB" id="9790023at2"/>
<name>A0A2Z3JDR1_9DEIO</name>
<reference evidence="1 2" key="1">
    <citation type="submission" date="2018-05" db="EMBL/GenBank/DDBJ databases">
        <title>Complete Genome Sequence of Deinococcus sp. strain 17bor-2.</title>
        <authorList>
            <person name="Srinivasan S."/>
        </authorList>
    </citation>
    <scope>NUCLEOTIDE SEQUENCE [LARGE SCALE GENOMIC DNA]</scope>
    <source>
        <strain evidence="1 2">17bor-2</strain>
    </source>
</reference>
<evidence type="ECO:0000313" key="1">
    <source>
        <dbReference type="EMBL" id="AWN23307.1"/>
    </source>
</evidence>
<dbReference type="GO" id="GO:0016811">
    <property type="term" value="F:hydrolase activity, acting on carbon-nitrogen (but not peptide) bonds, in linear amides"/>
    <property type="evidence" value="ECO:0007669"/>
    <property type="project" value="TreeGrafter"/>
</dbReference>
<dbReference type="InterPro" id="IPR003737">
    <property type="entry name" value="GlcNAc_PI_deacetylase-related"/>
</dbReference>
<sequence>MSTRPILVVFPHPDDETLALGSLLARYAAEGVPITYLCATRGGAGRNMGLPLQATRETLPLVREQELRSACQALGIKDLRLLGFQDRLLEFEDLEDLVRPITQALETLQPSRVYTYYPEHGYHPDHDTLSRAVVVAMQRLPEEQRPQLFGTVFSEAALAALGEPDLTVPTAEYLPAHLAAVRAHRTQTAAMIAQTEARMAQDPDFRAQVEENRRTLNVKLWLYPFGTQGVRPSALPKDEQRSVS</sequence>
<protein>
    <submittedName>
        <fullName evidence="1">Bacillithiol biosynthesis deacetylase BshB2</fullName>
    </submittedName>
</protein>
<dbReference type="EMBL" id="CP029494">
    <property type="protein sequence ID" value="AWN23307.1"/>
    <property type="molecule type" value="Genomic_DNA"/>
</dbReference>
<dbReference type="RefSeq" id="WP_109827034.1">
    <property type="nucleotide sequence ID" value="NZ_CP029494.1"/>
</dbReference>
<dbReference type="InterPro" id="IPR023841">
    <property type="entry name" value="BshB2"/>
</dbReference>
<dbReference type="NCBIfam" id="TIGR04000">
    <property type="entry name" value="thiol_BshB2"/>
    <property type="match status" value="1"/>
</dbReference>
<dbReference type="InterPro" id="IPR024078">
    <property type="entry name" value="LmbE-like_dom_sf"/>
</dbReference>
<accession>A0A2Z3JDR1</accession>
<dbReference type="Proteomes" id="UP000245368">
    <property type="component" value="Chromosome"/>
</dbReference>